<evidence type="ECO:0000313" key="2">
    <source>
        <dbReference type="EMBL" id="KAK1359460.1"/>
    </source>
</evidence>
<keyword evidence="3" id="KW-1185">Reference proteome</keyword>
<dbReference type="Proteomes" id="UP001237642">
    <property type="component" value="Unassembled WGS sequence"/>
</dbReference>
<reference evidence="2" key="2">
    <citation type="submission" date="2023-05" db="EMBL/GenBank/DDBJ databases">
        <authorList>
            <person name="Schelkunov M.I."/>
        </authorList>
    </citation>
    <scope>NUCLEOTIDE SEQUENCE</scope>
    <source>
        <strain evidence="2">Hsosn_3</strain>
        <tissue evidence="2">Leaf</tissue>
    </source>
</reference>
<feature type="domain" description="Zinc knuckle CX2CX4HX4C" evidence="1">
    <location>
        <begin position="1"/>
        <end position="39"/>
    </location>
</feature>
<evidence type="ECO:0000313" key="3">
    <source>
        <dbReference type="Proteomes" id="UP001237642"/>
    </source>
</evidence>
<dbReference type="Pfam" id="PF14392">
    <property type="entry name" value="zf-CCHC_4"/>
    <property type="match status" value="1"/>
</dbReference>
<reference evidence="2" key="1">
    <citation type="submission" date="2023-02" db="EMBL/GenBank/DDBJ databases">
        <title>Genome of toxic invasive species Heracleum sosnowskyi carries increased number of genes despite the absence of recent whole-genome duplications.</title>
        <authorList>
            <person name="Schelkunov M."/>
            <person name="Shtratnikova V."/>
            <person name="Makarenko M."/>
            <person name="Klepikova A."/>
            <person name="Omelchenko D."/>
            <person name="Novikova G."/>
            <person name="Obukhova E."/>
            <person name="Bogdanov V."/>
            <person name="Penin A."/>
            <person name="Logacheva M."/>
        </authorList>
    </citation>
    <scope>NUCLEOTIDE SEQUENCE</scope>
    <source>
        <strain evidence="2">Hsosn_3</strain>
        <tissue evidence="2">Leaf</tissue>
    </source>
</reference>
<comment type="caution">
    <text evidence="2">The sequence shown here is derived from an EMBL/GenBank/DDBJ whole genome shotgun (WGS) entry which is preliminary data.</text>
</comment>
<organism evidence="2 3">
    <name type="scientific">Heracleum sosnowskyi</name>
    <dbReference type="NCBI Taxonomy" id="360622"/>
    <lineage>
        <taxon>Eukaryota</taxon>
        <taxon>Viridiplantae</taxon>
        <taxon>Streptophyta</taxon>
        <taxon>Embryophyta</taxon>
        <taxon>Tracheophyta</taxon>
        <taxon>Spermatophyta</taxon>
        <taxon>Magnoliopsida</taxon>
        <taxon>eudicotyledons</taxon>
        <taxon>Gunneridae</taxon>
        <taxon>Pentapetalae</taxon>
        <taxon>asterids</taxon>
        <taxon>campanulids</taxon>
        <taxon>Apiales</taxon>
        <taxon>Apiaceae</taxon>
        <taxon>Apioideae</taxon>
        <taxon>apioid superclade</taxon>
        <taxon>Tordylieae</taxon>
        <taxon>Tordyliinae</taxon>
        <taxon>Heracleum</taxon>
    </lineage>
</organism>
<accession>A0AAD8M2F7</accession>
<evidence type="ECO:0000259" key="1">
    <source>
        <dbReference type="Pfam" id="PF14392"/>
    </source>
</evidence>
<dbReference type="AlphaFoldDB" id="A0AAD8M2F7"/>
<sequence length="215" mass="24250">MKLRKNDDQWSWVNFKYEGVPTFCFICGLIGHIDKFCEKLFETPEELIARPFGAWMRVEPRRKNYTLGAKWLRPEGDFPAASSVEGERPIKGKVVTEIIGIADSRGEKEGMMIDSSNGDKEINLGVNQGSGSNSNRAPKIQNIINYNNNIMHDKIAEVEVTELPIVDPKRRRINDVSDKNSEEITGQEDDNIMEIQDGSKNVIMAGVVQQPRLAL</sequence>
<gene>
    <name evidence="2" type="ORF">POM88_043934</name>
</gene>
<dbReference type="InterPro" id="IPR025836">
    <property type="entry name" value="Zn_knuckle_CX2CX4HX4C"/>
</dbReference>
<dbReference type="EMBL" id="JAUIZM010000010">
    <property type="protein sequence ID" value="KAK1359460.1"/>
    <property type="molecule type" value="Genomic_DNA"/>
</dbReference>
<protein>
    <recommendedName>
        <fullName evidence="1">Zinc knuckle CX2CX4HX4C domain-containing protein</fullName>
    </recommendedName>
</protein>
<proteinExistence type="predicted"/>
<name>A0AAD8M2F7_9APIA</name>